<evidence type="ECO:0000256" key="2">
    <source>
        <dbReference type="ARBA" id="ARBA00023125"/>
    </source>
</evidence>
<feature type="compositionally biased region" description="Basic and acidic residues" evidence="4">
    <location>
        <begin position="165"/>
        <end position="178"/>
    </location>
</feature>
<dbReference type="PROSITE" id="PS01117">
    <property type="entry name" value="HTH_MARR_1"/>
    <property type="match status" value="1"/>
</dbReference>
<proteinExistence type="predicted"/>
<dbReference type="Pfam" id="PF01047">
    <property type="entry name" value="MarR"/>
    <property type="match status" value="1"/>
</dbReference>
<dbReference type="InterPro" id="IPR000835">
    <property type="entry name" value="HTH_MarR-typ"/>
</dbReference>
<evidence type="ECO:0000256" key="1">
    <source>
        <dbReference type="ARBA" id="ARBA00023015"/>
    </source>
</evidence>
<protein>
    <recommendedName>
        <fullName evidence="5">HTH marR-type domain-containing protein</fullName>
    </recommendedName>
</protein>
<name>A0ABP9I399_9ACTN</name>
<keyword evidence="3" id="KW-0804">Transcription</keyword>
<feature type="region of interest" description="Disordered" evidence="4">
    <location>
        <begin position="1"/>
        <end position="27"/>
    </location>
</feature>
<reference evidence="7" key="1">
    <citation type="journal article" date="2019" name="Int. J. Syst. Evol. Microbiol.">
        <title>The Global Catalogue of Microorganisms (GCM) 10K type strain sequencing project: providing services to taxonomists for standard genome sequencing and annotation.</title>
        <authorList>
            <consortium name="The Broad Institute Genomics Platform"/>
            <consortium name="The Broad Institute Genome Sequencing Center for Infectious Disease"/>
            <person name="Wu L."/>
            <person name="Ma J."/>
        </authorList>
    </citation>
    <scope>NUCLEOTIDE SEQUENCE [LARGE SCALE GENOMIC DNA]</scope>
    <source>
        <strain evidence="7">JCM 17986</strain>
    </source>
</reference>
<dbReference type="Gene3D" id="1.10.10.10">
    <property type="entry name" value="Winged helix-like DNA-binding domain superfamily/Winged helix DNA-binding domain"/>
    <property type="match status" value="1"/>
</dbReference>
<dbReference type="RefSeq" id="WP_345679313.1">
    <property type="nucleotide sequence ID" value="NZ_BAABHS010000029.1"/>
</dbReference>
<feature type="compositionally biased region" description="Low complexity" evidence="4">
    <location>
        <begin position="185"/>
        <end position="196"/>
    </location>
</feature>
<dbReference type="Proteomes" id="UP001500466">
    <property type="component" value="Unassembled WGS sequence"/>
</dbReference>
<feature type="region of interest" description="Disordered" evidence="4">
    <location>
        <begin position="164"/>
        <end position="196"/>
    </location>
</feature>
<keyword evidence="1" id="KW-0805">Transcription regulation</keyword>
<evidence type="ECO:0000256" key="4">
    <source>
        <dbReference type="SAM" id="MobiDB-lite"/>
    </source>
</evidence>
<keyword evidence="2" id="KW-0238">DNA-binding</keyword>
<dbReference type="InterPro" id="IPR036390">
    <property type="entry name" value="WH_DNA-bd_sf"/>
</dbReference>
<gene>
    <name evidence="6" type="ORF">GCM10023205_64680</name>
</gene>
<evidence type="ECO:0000313" key="6">
    <source>
        <dbReference type="EMBL" id="GAA4985401.1"/>
    </source>
</evidence>
<dbReference type="InterPro" id="IPR023187">
    <property type="entry name" value="Tscrpt_reg_MarR-type_CS"/>
</dbReference>
<dbReference type="PANTHER" id="PTHR33164:SF43">
    <property type="entry name" value="HTH-TYPE TRANSCRIPTIONAL REPRESSOR YETL"/>
    <property type="match status" value="1"/>
</dbReference>
<feature type="domain" description="HTH marR-type" evidence="5">
    <location>
        <begin position="29"/>
        <end position="163"/>
    </location>
</feature>
<sequence>MDKRYGRKSLQSSTPETGPASAAGRPVSADDAAELLAQALESLITVWGRAQEAFGTTVSPTQLRALTIISRSDGVPLHALAQEMGTVPSVASRLCDRLESAGLVHRELDSGNRRKITLRLTAEGDGLMGAIRDRRADDLAVTLAAMSAADREALVTGMLAFQHAAGHEHAHEPAEDGRHPRRGSSSRSTPSSQRSA</sequence>
<evidence type="ECO:0000256" key="3">
    <source>
        <dbReference type="ARBA" id="ARBA00023163"/>
    </source>
</evidence>
<dbReference type="PROSITE" id="PS50995">
    <property type="entry name" value="HTH_MARR_2"/>
    <property type="match status" value="1"/>
</dbReference>
<evidence type="ECO:0000313" key="7">
    <source>
        <dbReference type="Proteomes" id="UP001500466"/>
    </source>
</evidence>
<evidence type="ECO:0000259" key="5">
    <source>
        <dbReference type="PROSITE" id="PS50995"/>
    </source>
</evidence>
<dbReference type="InterPro" id="IPR036388">
    <property type="entry name" value="WH-like_DNA-bd_sf"/>
</dbReference>
<dbReference type="EMBL" id="BAABHS010000029">
    <property type="protein sequence ID" value="GAA4985401.1"/>
    <property type="molecule type" value="Genomic_DNA"/>
</dbReference>
<comment type="caution">
    <text evidence="6">The sequence shown here is derived from an EMBL/GenBank/DDBJ whole genome shotgun (WGS) entry which is preliminary data.</text>
</comment>
<organism evidence="6 7">
    <name type="scientific">Yinghuangia aomiensis</name>
    <dbReference type="NCBI Taxonomy" id="676205"/>
    <lineage>
        <taxon>Bacteria</taxon>
        <taxon>Bacillati</taxon>
        <taxon>Actinomycetota</taxon>
        <taxon>Actinomycetes</taxon>
        <taxon>Kitasatosporales</taxon>
        <taxon>Streptomycetaceae</taxon>
        <taxon>Yinghuangia</taxon>
    </lineage>
</organism>
<dbReference type="PANTHER" id="PTHR33164">
    <property type="entry name" value="TRANSCRIPTIONAL REGULATOR, MARR FAMILY"/>
    <property type="match status" value="1"/>
</dbReference>
<dbReference type="InterPro" id="IPR039422">
    <property type="entry name" value="MarR/SlyA-like"/>
</dbReference>
<dbReference type="SMART" id="SM00347">
    <property type="entry name" value="HTH_MARR"/>
    <property type="match status" value="1"/>
</dbReference>
<keyword evidence="7" id="KW-1185">Reference proteome</keyword>
<accession>A0ABP9I399</accession>
<dbReference type="SUPFAM" id="SSF46785">
    <property type="entry name" value="Winged helix' DNA-binding domain"/>
    <property type="match status" value="1"/>
</dbReference>